<dbReference type="InterPro" id="IPR001245">
    <property type="entry name" value="Ser-Thr/Tyr_kinase_cat_dom"/>
</dbReference>
<dbReference type="PRINTS" id="PR00109">
    <property type="entry name" value="TYRKINASE"/>
</dbReference>
<dbReference type="PANTHER" id="PTHR11102:SF160">
    <property type="entry name" value="ERAD-ASSOCIATED E3 UBIQUITIN-PROTEIN LIGASE COMPONENT HRD3"/>
    <property type="match status" value="1"/>
</dbReference>
<dbReference type="Proteomes" id="UP000022910">
    <property type="component" value="Unassembled WGS sequence"/>
</dbReference>
<dbReference type="HOGENOM" id="CLU_000288_7_12_1"/>
<dbReference type="PANTHER" id="PTHR11102">
    <property type="entry name" value="SEL-1-LIKE PROTEIN"/>
    <property type="match status" value="1"/>
</dbReference>
<sequence length="627" mass="73259">MSNNKDELQTSRNSDKWTEEVISKNNIKYYEYNNFYNIERIDDGDYENVYRANIKNSDQYFVLKSFNLDNATILCELKLYRKLNFHENIIKFFGITDNKENRDGQVKKYLVMEYADGGTFRKYLRENFENLTWNDKINLAFQLSCAVSYLHDEKIVHRDLHSNNVLIHQNNIKLTDFGLSKRIDEKIKLFGTIPYIPYIDPKCFNGQRDNQIQTYLLNEKSDIYSVGVLLWEISSGKLPFDEENYDLSLMYKISQGLKETPIPNTPEDYIKIYTECWNNEPINRPTIIQVVDKLKTIITETNVKQSENVPNLNRELPQIIQNFMKSNIIEIEPTTQNINKSIFEEDLSIIIDELVNLYFKELNEGKEESVRKQHIFDYINNHKLNLQEIYNWLLNNQNDSNSVYLLGYFNYHGIKININKQKAYELYQKAAKLENSVAQVDLTYMYVNGKGVDKNYNKAFELSKKLAEREHSNGINMLGYCYDLGIGTDIDMQKAFELYQKSANLGNIKAQYNLALMYEEGKGTEINQKKAFELSKKSAKGEYSDGINLLGYYYKNGIGTDVNMEKAVEFYQKAANLGLDVAQYNLALMYENGNGIKKDINQAIYWYKKSAKQGFQSAQTRLNNLQE</sequence>
<dbReference type="SMART" id="SM00671">
    <property type="entry name" value="SEL1"/>
    <property type="match status" value="6"/>
</dbReference>
<dbReference type="InterPro" id="IPR011990">
    <property type="entry name" value="TPR-like_helical_dom_sf"/>
</dbReference>
<proteinExistence type="inferred from homology"/>
<dbReference type="SUPFAM" id="SSF56112">
    <property type="entry name" value="Protein kinase-like (PK-like)"/>
    <property type="match status" value="1"/>
</dbReference>
<dbReference type="Pfam" id="PF07714">
    <property type="entry name" value="PK_Tyr_Ser-Thr"/>
    <property type="match status" value="1"/>
</dbReference>
<feature type="domain" description="Protein kinase" evidence="2">
    <location>
        <begin position="35"/>
        <end position="298"/>
    </location>
</feature>
<reference evidence="3 4" key="1">
    <citation type="submission" date="2014-02" db="EMBL/GenBank/DDBJ databases">
        <title>Single nucleus genome sequencing reveals high similarity among nuclei of an endomycorrhizal fungus.</title>
        <authorList>
            <person name="Lin K."/>
            <person name="Geurts R."/>
            <person name="Zhang Z."/>
            <person name="Limpens E."/>
            <person name="Saunders D.G."/>
            <person name="Mu D."/>
            <person name="Pang E."/>
            <person name="Cao H."/>
            <person name="Cha H."/>
            <person name="Lin T."/>
            <person name="Zhou Q."/>
            <person name="Shang Y."/>
            <person name="Li Y."/>
            <person name="Ivanov S."/>
            <person name="Sharma T."/>
            <person name="Velzen R.V."/>
            <person name="Ruijter N.D."/>
            <person name="Aanen D.K."/>
            <person name="Win J."/>
            <person name="Kamoun S."/>
            <person name="Bisseling T."/>
            <person name="Huang S."/>
        </authorList>
    </citation>
    <scope>NUCLEOTIDE SEQUENCE [LARGE SCALE GENOMIC DNA]</scope>
    <source>
        <strain evidence="4">DAOM197198w</strain>
    </source>
</reference>
<dbReference type="SUPFAM" id="SSF81901">
    <property type="entry name" value="HCP-like"/>
    <property type="match status" value="2"/>
</dbReference>
<comment type="caution">
    <text evidence="3">The sequence shown here is derived from an EMBL/GenBank/DDBJ whole genome shotgun (WGS) entry which is preliminary data.</text>
</comment>
<dbReference type="InterPro" id="IPR000719">
    <property type="entry name" value="Prot_kinase_dom"/>
</dbReference>
<dbReference type="OrthoDB" id="1668230at2759"/>
<organism evidence="3 4">
    <name type="scientific">Rhizophagus irregularis (strain DAOM 197198w)</name>
    <name type="common">Glomus intraradices</name>
    <dbReference type="NCBI Taxonomy" id="1432141"/>
    <lineage>
        <taxon>Eukaryota</taxon>
        <taxon>Fungi</taxon>
        <taxon>Fungi incertae sedis</taxon>
        <taxon>Mucoromycota</taxon>
        <taxon>Glomeromycotina</taxon>
        <taxon>Glomeromycetes</taxon>
        <taxon>Glomerales</taxon>
        <taxon>Glomeraceae</taxon>
        <taxon>Rhizophagus</taxon>
    </lineage>
</organism>
<dbReference type="GO" id="GO:0005524">
    <property type="term" value="F:ATP binding"/>
    <property type="evidence" value="ECO:0007669"/>
    <property type="project" value="InterPro"/>
</dbReference>
<dbReference type="Gene3D" id="1.10.510.10">
    <property type="entry name" value="Transferase(Phosphotransferase) domain 1"/>
    <property type="match status" value="1"/>
</dbReference>
<dbReference type="PROSITE" id="PS50011">
    <property type="entry name" value="PROTEIN_KINASE_DOM"/>
    <property type="match status" value="1"/>
</dbReference>
<dbReference type="AlphaFoldDB" id="A0A015L6I7"/>
<dbReference type="GO" id="GO:0004672">
    <property type="term" value="F:protein kinase activity"/>
    <property type="evidence" value="ECO:0007669"/>
    <property type="project" value="InterPro"/>
</dbReference>
<dbReference type="InterPro" id="IPR011009">
    <property type="entry name" value="Kinase-like_dom_sf"/>
</dbReference>
<dbReference type="Gene3D" id="1.25.40.10">
    <property type="entry name" value="Tetratricopeptide repeat domain"/>
    <property type="match status" value="2"/>
</dbReference>
<protein>
    <submittedName>
        <fullName evidence="3">Gin4p</fullName>
    </submittedName>
</protein>
<evidence type="ECO:0000313" key="3">
    <source>
        <dbReference type="EMBL" id="EXX50443.1"/>
    </source>
</evidence>
<keyword evidence="4" id="KW-1185">Reference proteome</keyword>
<dbReference type="EMBL" id="JEMT01029957">
    <property type="protein sequence ID" value="EXX50443.1"/>
    <property type="molecule type" value="Genomic_DNA"/>
</dbReference>
<accession>A0A015L6I7</accession>
<comment type="similarity">
    <text evidence="1">Belongs to the sel-1 family.</text>
</comment>
<gene>
    <name evidence="3" type="ORF">RirG_270800</name>
</gene>
<dbReference type="Pfam" id="PF08238">
    <property type="entry name" value="Sel1"/>
    <property type="match status" value="6"/>
</dbReference>
<evidence type="ECO:0000259" key="2">
    <source>
        <dbReference type="PROSITE" id="PS50011"/>
    </source>
</evidence>
<dbReference type="InterPro" id="IPR050767">
    <property type="entry name" value="Sel1_AlgK"/>
</dbReference>
<dbReference type="InterPro" id="IPR006597">
    <property type="entry name" value="Sel1-like"/>
</dbReference>
<evidence type="ECO:0000256" key="1">
    <source>
        <dbReference type="ARBA" id="ARBA00038101"/>
    </source>
</evidence>
<evidence type="ECO:0000313" key="4">
    <source>
        <dbReference type="Proteomes" id="UP000022910"/>
    </source>
</evidence>
<name>A0A015L6I7_RHIIW</name>